<protein>
    <submittedName>
        <fullName evidence="1">Uncharacterized protein</fullName>
    </submittedName>
</protein>
<comment type="caution">
    <text evidence="1">The sequence shown here is derived from an EMBL/GenBank/DDBJ whole genome shotgun (WGS) entry which is preliminary data.</text>
</comment>
<name>A0A644ZHU3_9ZZZZ</name>
<organism evidence="1">
    <name type="scientific">bioreactor metagenome</name>
    <dbReference type="NCBI Taxonomy" id="1076179"/>
    <lineage>
        <taxon>unclassified sequences</taxon>
        <taxon>metagenomes</taxon>
        <taxon>ecological metagenomes</taxon>
    </lineage>
</organism>
<dbReference type="EMBL" id="VSSQ01009001">
    <property type="protein sequence ID" value="MPM40440.1"/>
    <property type="molecule type" value="Genomic_DNA"/>
</dbReference>
<gene>
    <name evidence="1" type="ORF">SDC9_87081</name>
</gene>
<reference evidence="1" key="1">
    <citation type="submission" date="2019-08" db="EMBL/GenBank/DDBJ databases">
        <authorList>
            <person name="Kucharzyk K."/>
            <person name="Murdoch R.W."/>
            <person name="Higgins S."/>
            <person name="Loffler F."/>
        </authorList>
    </citation>
    <scope>NUCLEOTIDE SEQUENCE</scope>
</reference>
<evidence type="ECO:0000313" key="1">
    <source>
        <dbReference type="EMBL" id="MPM40440.1"/>
    </source>
</evidence>
<proteinExistence type="predicted"/>
<sequence>MGYGGGGGVAYAAAQGDTGGVNHRALPGGLDGPCAAVGLDHQVVDAAPLAAFLGVEFLPCHARADQKVAADVLLQRRHVHDLRDGGNRCAIA</sequence>
<accession>A0A644ZHU3</accession>
<dbReference type="AlphaFoldDB" id="A0A644ZHU3"/>